<evidence type="ECO:0008006" key="4">
    <source>
        <dbReference type="Google" id="ProtNLM"/>
    </source>
</evidence>
<reference evidence="2 3" key="1">
    <citation type="submission" date="2011-04" db="EMBL/GenBank/DDBJ databases">
        <title>Complete sequence of Cellulomonas fimi ATCC 484.</title>
        <authorList>
            <consortium name="US DOE Joint Genome Institute"/>
            <person name="Lucas S."/>
            <person name="Han J."/>
            <person name="Lapidus A."/>
            <person name="Cheng J.-F."/>
            <person name="Goodwin L."/>
            <person name="Pitluck S."/>
            <person name="Peters L."/>
            <person name="Chertkov O."/>
            <person name="Detter J.C."/>
            <person name="Han C."/>
            <person name="Tapia R."/>
            <person name="Land M."/>
            <person name="Hauser L."/>
            <person name="Kyrpides N."/>
            <person name="Ivanova N."/>
            <person name="Ovchinnikova G."/>
            <person name="Pagani I."/>
            <person name="Mead D."/>
            <person name="Brumm P."/>
            <person name="Woyke T."/>
        </authorList>
    </citation>
    <scope>NUCLEOTIDE SEQUENCE [LARGE SCALE GENOMIC DNA]</scope>
    <source>
        <strain evidence="3">ATCC 484 / DSM 20113 / JCM 1341 / NBRC 15513 / NCIMB 8980 / NCTC 7547</strain>
    </source>
</reference>
<feature type="region of interest" description="Disordered" evidence="1">
    <location>
        <begin position="1"/>
        <end position="40"/>
    </location>
</feature>
<dbReference type="Proteomes" id="UP000008460">
    <property type="component" value="Chromosome"/>
</dbReference>
<feature type="region of interest" description="Disordered" evidence="1">
    <location>
        <begin position="348"/>
        <end position="367"/>
    </location>
</feature>
<sequence length="367" mass="38449">MSAGPDQHAVADAFPGSRPPAVPAHGTAAPGRRPRLDPRPSVRALHDVGRAVDVTAGDVTLGRYVYVPDDVQLESPRPYVHPLRTRGGDLVSAFRPWDHAWHKGVAWSLPVVGEHNFWGGPTYVHGQGYVQLDNDGSMDHQALDSLVVGSSRVDLAHTLAWHTQAGERVVDERRTLGFVVPADRSDAWVLTFRTTLTNVSPHDLPLGSPTTRGRENAGYGGLFWRGPRSFTDGVLVAPGGTGGEELRGTRQPWLGLVGRHDDVGRASTVVLVDGPGNPASDPAGPQWFARTEHFGCLNPAPFFSAEVPFGPGESLSFAYAVVVADEASDVDRAADLAALGTAALATGGAAPGAASGGAGGDGRVPSS</sequence>
<dbReference type="HOGENOM" id="CLU_064249_0_0_11"/>
<dbReference type="EMBL" id="CP002666">
    <property type="protein sequence ID" value="AEE47433.1"/>
    <property type="molecule type" value="Genomic_DNA"/>
</dbReference>
<dbReference type="InterPro" id="IPR029475">
    <property type="entry name" value="DUF6807"/>
</dbReference>
<protein>
    <recommendedName>
        <fullName evidence="4">Methane oxygenase PmoA</fullName>
    </recommendedName>
</protein>
<name>F4H164_CELFA</name>
<feature type="compositionally biased region" description="Gly residues" evidence="1">
    <location>
        <begin position="354"/>
        <end position="367"/>
    </location>
</feature>
<dbReference type="STRING" id="590998.Celf_3319"/>
<dbReference type="Pfam" id="PF14100">
    <property type="entry name" value="DUF6807"/>
    <property type="match status" value="1"/>
</dbReference>
<dbReference type="eggNOG" id="COG0673">
    <property type="taxonomic scope" value="Bacteria"/>
</dbReference>
<dbReference type="AlphaFoldDB" id="F4H164"/>
<evidence type="ECO:0000313" key="3">
    <source>
        <dbReference type="Proteomes" id="UP000008460"/>
    </source>
</evidence>
<organism evidence="2 3">
    <name type="scientific">Cellulomonas fimi (strain ATCC 484 / DSM 20113 / JCM 1341 / CCUG 24087 / LMG 16345 / NBRC 15513 / NCIMB 8980 / NCTC 7547 / NRS-133)</name>
    <dbReference type="NCBI Taxonomy" id="590998"/>
    <lineage>
        <taxon>Bacteria</taxon>
        <taxon>Bacillati</taxon>
        <taxon>Actinomycetota</taxon>
        <taxon>Actinomycetes</taxon>
        <taxon>Micrococcales</taxon>
        <taxon>Cellulomonadaceae</taxon>
        <taxon>Cellulomonas</taxon>
    </lineage>
</organism>
<gene>
    <name evidence="2" type="ordered locus">Celf_3319</name>
</gene>
<evidence type="ECO:0000313" key="2">
    <source>
        <dbReference type="EMBL" id="AEE47433.1"/>
    </source>
</evidence>
<dbReference type="RefSeq" id="WP_013772457.1">
    <property type="nucleotide sequence ID" value="NC_015514.1"/>
</dbReference>
<accession>F4H164</accession>
<proteinExistence type="predicted"/>
<evidence type="ECO:0000256" key="1">
    <source>
        <dbReference type="SAM" id="MobiDB-lite"/>
    </source>
</evidence>
<dbReference type="KEGG" id="cfi:Celf_3319"/>
<keyword evidence="3" id="KW-1185">Reference proteome</keyword>